<evidence type="ECO:0000313" key="4">
    <source>
        <dbReference type="Proteomes" id="UP000193380"/>
    </source>
</evidence>
<dbReference type="Pfam" id="PF21153">
    <property type="entry name" value="NSUN5_N"/>
    <property type="match status" value="1"/>
</dbReference>
<evidence type="ECO:0000259" key="2">
    <source>
        <dbReference type="Pfam" id="PF21153"/>
    </source>
</evidence>
<dbReference type="Proteomes" id="UP000193380">
    <property type="component" value="Unassembled WGS sequence"/>
</dbReference>
<dbReference type="AlphaFoldDB" id="A0A060XQX3"/>
<evidence type="ECO:0000313" key="3">
    <source>
        <dbReference type="EMBL" id="CDQ79290.1"/>
    </source>
</evidence>
<dbReference type="Pfam" id="PF21148">
    <property type="entry name" value="NSUN5_fdxn-like"/>
    <property type="match status" value="1"/>
</dbReference>
<dbReference type="Gene3D" id="3.30.70.1170">
    <property type="entry name" value="Sun protein, domain 3"/>
    <property type="match status" value="1"/>
</dbReference>
<dbReference type="STRING" id="8022.A0A060XQX3"/>
<feature type="domain" description="NOL1/NOP2/NSUN 5/7 ferredoxin-like" evidence="1">
    <location>
        <begin position="68"/>
        <end position="96"/>
    </location>
</feature>
<gene>
    <name evidence="3" type="ORF">GSONMT00035063001</name>
</gene>
<accession>A0A060XQX3</accession>
<dbReference type="PaxDb" id="8022-A0A060XQX3"/>
<feature type="domain" description="NSUN5/RCM1 N-terminal" evidence="2">
    <location>
        <begin position="3"/>
        <end position="56"/>
    </location>
</feature>
<dbReference type="EMBL" id="FR905434">
    <property type="protein sequence ID" value="CDQ79290.1"/>
    <property type="molecule type" value="Genomic_DNA"/>
</dbReference>
<evidence type="ECO:0000259" key="1">
    <source>
        <dbReference type="Pfam" id="PF21148"/>
    </source>
</evidence>
<reference evidence="3" key="2">
    <citation type="submission" date="2014-03" db="EMBL/GenBank/DDBJ databases">
        <authorList>
            <person name="Genoscope - CEA"/>
        </authorList>
    </citation>
    <scope>NUCLEOTIDE SEQUENCE</scope>
</reference>
<dbReference type="InterPro" id="IPR049561">
    <property type="entry name" value="NSUN5_7_fdxn-like"/>
</dbReference>
<name>A0A060XQX3_ONCMY</name>
<dbReference type="InterPro" id="IPR048889">
    <property type="entry name" value="NSUN5_RCM1_N"/>
</dbReference>
<protein>
    <submittedName>
        <fullName evidence="3">Uncharacterized protein</fullName>
    </submittedName>
</protein>
<organism evidence="3 4">
    <name type="scientific">Oncorhynchus mykiss</name>
    <name type="common">Rainbow trout</name>
    <name type="synonym">Salmo gairdneri</name>
    <dbReference type="NCBI Taxonomy" id="8022"/>
    <lineage>
        <taxon>Eukaryota</taxon>
        <taxon>Metazoa</taxon>
        <taxon>Chordata</taxon>
        <taxon>Craniata</taxon>
        <taxon>Vertebrata</taxon>
        <taxon>Euteleostomi</taxon>
        <taxon>Actinopterygii</taxon>
        <taxon>Neopterygii</taxon>
        <taxon>Teleostei</taxon>
        <taxon>Protacanthopterygii</taxon>
        <taxon>Salmoniformes</taxon>
        <taxon>Salmonidae</taxon>
        <taxon>Salmoninae</taxon>
        <taxon>Oncorhynchus</taxon>
    </lineage>
</organism>
<proteinExistence type="predicted"/>
<sequence>MNLAKDQVLVYDLVVGKGLQCGGAWKALMMKHCSRLQAALAGMKIKQKVSCNQDLLSSSLQQPEGYQLPRYVRVNILKTTVEDAIDYLKREVFRLPGTGLQSSMT</sequence>
<reference evidence="3" key="1">
    <citation type="journal article" date="2014" name="Nat. Commun.">
        <title>The rainbow trout genome provides novel insights into evolution after whole-genome duplication in vertebrates.</title>
        <authorList>
            <person name="Berthelot C."/>
            <person name="Brunet F."/>
            <person name="Chalopin D."/>
            <person name="Juanchich A."/>
            <person name="Bernard M."/>
            <person name="Noel B."/>
            <person name="Bento P."/>
            <person name="Da Silva C."/>
            <person name="Labadie K."/>
            <person name="Alberti A."/>
            <person name="Aury J.M."/>
            <person name="Louis A."/>
            <person name="Dehais P."/>
            <person name="Bardou P."/>
            <person name="Montfort J."/>
            <person name="Klopp C."/>
            <person name="Cabau C."/>
            <person name="Gaspin C."/>
            <person name="Thorgaard G.H."/>
            <person name="Boussaha M."/>
            <person name="Quillet E."/>
            <person name="Guyomard R."/>
            <person name="Galiana D."/>
            <person name="Bobe J."/>
            <person name="Volff J.N."/>
            <person name="Genet C."/>
            <person name="Wincker P."/>
            <person name="Jaillon O."/>
            <person name="Roest Crollius H."/>
            <person name="Guiguen Y."/>
        </authorList>
    </citation>
    <scope>NUCLEOTIDE SEQUENCE [LARGE SCALE GENOMIC DNA]</scope>
</reference>